<accession>A0A225AR89</accession>
<dbReference type="RefSeq" id="XP_020118220.1">
    <property type="nucleotide sequence ID" value="XM_020269030.1"/>
</dbReference>
<comment type="caution">
    <text evidence="6">The sequence shown here is derived from an EMBL/GenBank/DDBJ whole genome shotgun (WGS) entry which is preliminary data.</text>
</comment>
<reference evidence="6 7" key="1">
    <citation type="submission" date="2015-06" db="EMBL/GenBank/DDBJ databases">
        <title>Talaromyces atroroseus IBT 11181 draft genome.</title>
        <authorList>
            <person name="Rasmussen K.B."/>
            <person name="Rasmussen S."/>
            <person name="Petersen B."/>
            <person name="Sicheritz-Ponten T."/>
            <person name="Mortensen U.H."/>
            <person name="Thrane U."/>
        </authorList>
    </citation>
    <scope>NUCLEOTIDE SEQUENCE [LARGE SCALE GENOMIC DNA]</scope>
    <source>
        <strain evidence="6 7">IBT 11181</strain>
    </source>
</reference>
<keyword evidence="3" id="KW-0560">Oxidoreductase</keyword>
<evidence type="ECO:0000256" key="4">
    <source>
        <dbReference type="SAM" id="SignalP"/>
    </source>
</evidence>
<evidence type="ECO:0000313" key="6">
    <source>
        <dbReference type="EMBL" id="OKL58099.1"/>
    </source>
</evidence>
<keyword evidence="2" id="KW-0274">FAD</keyword>
<dbReference type="GO" id="GO:0071949">
    <property type="term" value="F:FAD binding"/>
    <property type="evidence" value="ECO:0007669"/>
    <property type="project" value="InterPro"/>
</dbReference>
<keyword evidence="1" id="KW-0285">Flavoprotein</keyword>
<keyword evidence="4" id="KW-0732">Signal</keyword>
<dbReference type="EMBL" id="LFMY01000010">
    <property type="protein sequence ID" value="OKL58099.1"/>
    <property type="molecule type" value="Genomic_DNA"/>
</dbReference>
<gene>
    <name evidence="6" type="ORF">UA08_06722</name>
</gene>
<dbReference type="GO" id="GO:0016491">
    <property type="term" value="F:oxidoreductase activity"/>
    <property type="evidence" value="ECO:0007669"/>
    <property type="project" value="UniProtKB-KW"/>
</dbReference>
<dbReference type="Proteomes" id="UP000214365">
    <property type="component" value="Unassembled WGS sequence"/>
</dbReference>
<dbReference type="Pfam" id="PF01494">
    <property type="entry name" value="FAD_binding_3"/>
    <property type="match status" value="1"/>
</dbReference>
<evidence type="ECO:0000256" key="2">
    <source>
        <dbReference type="ARBA" id="ARBA00022827"/>
    </source>
</evidence>
<dbReference type="InterPro" id="IPR051704">
    <property type="entry name" value="FAD_aromatic-hydroxylase"/>
</dbReference>
<dbReference type="Gene3D" id="3.30.9.10">
    <property type="entry name" value="D-Amino Acid Oxidase, subunit A, domain 2"/>
    <property type="match status" value="1"/>
</dbReference>
<name>A0A225AR89_TALAT</name>
<feature type="domain" description="FAD-binding" evidence="5">
    <location>
        <begin position="6"/>
        <end position="225"/>
    </location>
</feature>
<dbReference type="AlphaFoldDB" id="A0A225AR89"/>
<sequence length="427" mass="46851">MPNMIRVLVVGASIAGPTTAYWLAKAGARVTIIERFPHLRTNGQNVDIRTSGVTVMRKMPGMEAAVRSKVTPMEGFSFVRADGEPVATMRATGNPDQQSLVSEYEIFRGQLAQILFDMTKNNENIAYVFGEQVVSMQQQDGNGPITVEFANGFPTAEFDLVVACDGASSRTRAIGLGCGVRDYTEPLNWWAAYFSIQKDVLRGSKMGESYSAVGGRFAAVGPDPSPGVNQVTFMNIHPRNSDPSKVMQSFREAQKQGNNDGCIALKEFIAQQYTGAGWKCDEIINEMMKSPDLYASEFVQVKLPSLHKGRFALVGDAGYAGSLGAGTTLALTGAYVLAGEICNHKHDLSAGLKAYEERMRPILDELQKIPPFLTAVLAPQTSWGLWIRNSIFAFVSWTRIMEHSQRIFGGAFAGVEKFKIPDYEWED</sequence>
<evidence type="ECO:0000313" key="7">
    <source>
        <dbReference type="Proteomes" id="UP000214365"/>
    </source>
</evidence>
<dbReference type="OrthoDB" id="655030at2759"/>
<evidence type="ECO:0000256" key="3">
    <source>
        <dbReference type="ARBA" id="ARBA00023002"/>
    </source>
</evidence>
<evidence type="ECO:0000259" key="5">
    <source>
        <dbReference type="Pfam" id="PF01494"/>
    </source>
</evidence>
<dbReference type="InterPro" id="IPR002938">
    <property type="entry name" value="FAD-bd"/>
</dbReference>
<protein>
    <recommendedName>
        <fullName evidence="5">FAD-binding domain-containing protein</fullName>
    </recommendedName>
</protein>
<proteinExistence type="predicted"/>
<dbReference type="Gene3D" id="3.50.50.60">
    <property type="entry name" value="FAD/NAD(P)-binding domain"/>
    <property type="match status" value="1"/>
</dbReference>
<evidence type="ECO:0000256" key="1">
    <source>
        <dbReference type="ARBA" id="ARBA00022630"/>
    </source>
</evidence>
<dbReference type="PANTHER" id="PTHR46865:SF2">
    <property type="entry name" value="MONOOXYGENASE"/>
    <property type="match status" value="1"/>
</dbReference>
<dbReference type="PRINTS" id="PR00420">
    <property type="entry name" value="RNGMNOXGNASE"/>
</dbReference>
<keyword evidence="7" id="KW-1185">Reference proteome</keyword>
<feature type="chain" id="PRO_5011745919" description="FAD-binding domain-containing protein" evidence="4">
    <location>
        <begin position="21"/>
        <end position="427"/>
    </location>
</feature>
<dbReference type="SUPFAM" id="SSF51905">
    <property type="entry name" value="FAD/NAD(P)-binding domain"/>
    <property type="match status" value="1"/>
</dbReference>
<organism evidence="6 7">
    <name type="scientific">Talaromyces atroroseus</name>
    <dbReference type="NCBI Taxonomy" id="1441469"/>
    <lineage>
        <taxon>Eukaryota</taxon>
        <taxon>Fungi</taxon>
        <taxon>Dikarya</taxon>
        <taxon>Ascomycota</taxon>
        <taxon>Pezizomycotina</taxon>
        <taxon>Eurotiomycetes</taxon>
        <taxon>Eurotiomycetidae</taxon>
        <taxon>Eurotiales</taxon>
        <taxon>Trichocomaceae</taxon>
        <taxon>Talaromyces</taxon>
        <taxon>Talaromyces sect. Trachyspermi</taxon>
    </lineage>
</organism>
<dbReference type="GeneID" id="31006477"/>
<dbReference type="InterPro" id="IPR036188">
    <property type="entry name" value="FAD/NAD-bd_sf"/>
</dbReference>
<dbReference type="PANTHER" id="PTHR46865">
    <property type="entry name" value="OXIDOREDUCTASE-RELATED"/>
    <property type="match status" value="1"/>
</dbReference>
<feature type="signal peptide" evidence="4">
    <location>
        <begin position="1"/>
        <end position="20"/>
    </location>
</feature>
<dbReference type="STRING" id="1441469.A0A225AR89"/>